<reference evidence="1 2" key="1">
    <citation type="submission" date="2018-11" db="EMBL/GenBank/DDBJ databases">
        <authorList>
            <person name="Li F."/>
        </authorList>
    </citation>
    <scope>NUCLEOTIDE SEQUENCE [LARGE SCALE GENOMIC DNA]</scope>
    <source>
        <strain evidence="1 2">Gsoil 097</strain>
    </source>
</reference>
<dbReference type="RefSeq" id="WP_123229416.1">
    <property type="nucleotide sequence ID" value="NZ_RJSE01000009.1"/>
</dbReference>
<accession>A0A3N0CCF2</accession>
<keyword evidence="2" id="KW-1185">Reference proteome</keyword>
<organism evidence="1 2">
    <name type="scientific">Nocardioides marmoriginsengisoli</name>
    <dbReference type="NCBI Taxonomy" id="661483"/>
    <lineage>
        <taxon>Bacteria</taxon>
        <taxon>Bacillati</taxon>
        <taxon>Actinomycetota</taxon>
        <taxon>Actinomycetes</taxon>
        <taxon>Propionibacteriales</taxon>
        <taxon>Nocardioidaceae</taxon>
        <taxon>Nocardioides</taxon>
    </lineage>
</organism>
<dbReference type="EMBL" id="RJSE01000009">
    <property type="protein sequence ID" value="RNL60663.1"/>
    <property type="molecule type" value="Genomic_DNA"/>
</dbReference>
<protein>
    <recommendedName>
        <fullName evidence="3">DUF4760 domain-containing protein</fullName>
    </recommendedName>
</protein>
<evidence type="ECO:0000313" key="1">
    <source>
        <dbReference type="EMBL" id="RNL60663.1"/>
    </source>
</evidence>
<evidence type="ECO:0008006" key="3">
    <source>
        <dbReference type="Google" id="ProtNLM"/>
    </source>
</evidence>
<sequence>MPWMESDVALASLPVIASLGTLAISQRYSRRIAEADRSNSLETARQDRLFQAREARYADRRATVAECLAAANDEVDAVVRFEREHHHEGLVPFDLHEDYEFSEFSEFSQAYARLAILVPSPVVEKADYLRSAVYDRFAGKADGWQSYNEALLSLQSAAREMLNEDTAVSHQSA</sequence>
<dbReference type="Proteomes" id="UP000267128">
    <property type="component" value="Unassembled WGS sequence"/>
</dbReference>
<gene>
    <name evidence="1" type="ORF">EFK50_20350</name>
</gene>
<comment type="caution">
    <text evidence="1">The sequence shown here is derived from an EMBL/GenBank/DDBJ whole genome shotgun (WGS) entry which is preliminary data.</text>
</comment>
<proteinExistence type="predicted"/>
<dbReference type="AlphaFoldDB" id="A0A3N0CCF2"/>
<name>A0A3N0CCF2_9ACTN</name>
<evidence type="ECO:0000313" key="2">
    <source>
        <dbReference type="Proteomes" id="UP000267128"/>
    </source>
</evidence>